<name>A0A0A9AHA4_ARUDO</name>
<dbReference type="EMBL" id="GBRH01246851">
    <property type="protein sequence ID" value="JAD51044.1"/>
    <property type="molecule type" value="Transcribed_RNA"/>
</dbReference>
<reference evidence="2" key="2">
    <citation type="journal article" date="2015" name="Data Brief">
        <title>Shoot transcriptome of the giant reed, Arundo donax.</title>
        <authorList>
            <person name="Barrero R.A."/>
            <person name="Guerrero F.D."/>
            <person name="Moolhuijzen P."/>
            <person name="Goolsby J.A."/>
            <person name="Tidwell J."/>
            <person name="Bellgard S.E."/>
            <person name="Bellgard M.I."/>
        </authorList>
    </citation>
    <scope>NUCLEOTIDE SEQUENCE</scope>
    <source>
        <tissue evidence="2">Shoot tissue taken approximately 20 cm above the soil surface</tissue>
    </source>
</reference>
<protein>
    <submittedName>
        <fullName evidence="2">Uncharacterized protein</fullName>
    </submittedName>
</protein>
<reference evidence="2" key="1">
    <citation type="submission" date="2014-09" db="EMBL/GenBank/DDBJ databases">
        <authorList>
            <person name="Magalhaes I.L.F."/>
            <person name="Oliveira U."/>
            <person name="Santos F.R."/>
            <person name="Vidigal T.H.D.A."/>
            <person name="Brescovit A.D."/>
            <person name="Santos A.J."/>
        </authorList>
    </citation>
    <scope>NUCLEOTIDE SEQUENCE</scope>
    <source>
        <tissue evidence="2">Shoot tissue taken approximately 20 cm above the soil surface</tissue>
    </source>
</reference>
<feature type="region of interest" description="Disordered" evidence="1">
    <location>
        <begin position="1"/>
        <end position="30"/>
    </location>
</feature>
<proteinExistence type="predicted"/>
<accession>A0A0A9AHA4</accession>
<evidence type="ECO:0000256" key="1">
    <source>
        <dbReference type="SAM" id="MobiDB-lite"/>
    </source>
</evidence>
<evidence type="ECO:0000313" key="2">
    <source>
        <dbReference type="EMBL" id="JAD51044.1"/>
    </source>
</evidence>
<sequence length="44" mass="4582">MAATATILSPRAAASSRHSSSSPPVAPQLSAETDAAICCRWVRR</sequence>
<feature type="compositionally biased region" description="Low complexity" evidence="1">
    <location>
        <begin position="9"/>
        <end position="23"/>
    </location>
</feature>
<organism evidence="2">
    <name type="scientific">Arundo donax</name>
    <name type="common">Giant reed</name>
    <name type="synonym">Donax arundinaceus</name>
    <dbReference type="NCBI Taxonomy" id="35708"/>
    <lineage>
        <taxon>Eukaryota</taxon>
        <taxon>Viridiplantae</taxon>
        <taxon>Streptophyta</taxon>
        <taxon>Embryophyta</taxon>
        <taxon>Tracheophyta</taxon>
        <taxon>Spermatophyta</taxon>
        <taxon>Magnoliopsida</taxon>
        <taxon>Liliopsida</taxon>
        <taxon>Poales</taxon>
        <taxon>Poaceae</taxon>
        <taxon>PACMAD clade</taxon>
        <taxon>Arundinoideae</taxon>
        <taxon>Arundineae</taxon>
        <taxon>Arundo</taxon>
    </lineage>
</organism>
<dbReference type="AlphaFoldDB" id="A0A0A9AHA4"/>